<sequence>MFENMSKLDIIYLLLFIASLSFMYYALVTS</sequence>
<keyword evidence="1" id="KW-1133">Transmembrane helix</keyword>
<dbReference type="Proteomes" id="UP000030401">
    <property type="component" value="Unassembled WGS sequence"/>
</dbReference>
<comment type="caution">
    <text evidence="2">The sequence shown here is derived from an EMBL/GenBank/DDBJ whole genome shotgun (WGS) entry which is preliminary data.</text>
</comment>
<accession>A0A0A5G8Y9</accession>
<feature type="transmembrane region" description="Helical" evidence="1">
    <location>
        <begin position="10"/>
        <end position="27"/>
    </location>
</feature>
<dbReference type="STRING" id="1385512.N784_15090"/>
<keyword evidence="3" id="KW-1185">Reference proteome</keyword>
<evidence type="ECO:0000313" key="3">
    <source>
        <dbReference type="Proteomes" id="UP000030401"/>
    </source>
</evidence>
<name>A0A0A5G8Y9_9BACI</name>
<dbReference type="EMBL" id="AVPG01000006">
    <property type="protein sequence ID" value="KGX87570.1"/>
    <property type="molecule type" value="Genomic_DNA"/>
</dbReference>
<protein>
    <submittedName>
        <fullName evidence="2">Uncharacterized protein</fullName>
    </submittedName>
</protein>
<keyword evidence="1" id="KW-0812">Transmembrane</keyword>
<keyword evidence="1" id="KW-0472">Membrane</keyword>
<evidence type="ECO:0000313" key="2">
    <source>
        <dbReference type="EMBL" id="KGX87570.1"/>
    </source>
</evidence>
<evidence type="ECO:0000256" key="1">
    <source>
        <dbReference type="SAM" id="Phobius"/>
    </source>
</evidence>
<organism evidence="2 3">
    <name type="scientific">Pontibacillus litoralis JSM 072002</name>
    <dbReference type="NCBI Taxonomy" id="1385512"/>
    <lineage>
        <taxon>Bacteria</taxon>
        <taxon>Bacillati</taxon>
        <taxon>Bacillota</taxon>
        <taxon>Bacilli</taxon>
        <taxon>Bacillales</taxon>
        <taxon>Bacillaceae</taxon>
        <taxon>Pontibacillus</taxon>
    </lineage>
</organism>
<proteinExistence type="predicted"/>
<reference evidence="2 3" key="1">
    <citation type="submission" date="2013-08" db="EMBL/GenBank/DDBJ databases">
        <authorList>
            <person name="Huang J."/>
            <person name="Wang G."/>
        </authorList>
    </citation>
    <scope>NUCLEOTIDE SEQUENCE [LARGE SCALE GENOMIC DNA]</scope>
    <source>
        <strain evidence="2 3">JSM 072002</strain>
    </source>
</reference>
<gene>
    <name evidence="2" type="ORF">N784_15090</name>
</gene>
<dbReference type="AlphaFoldDB" id="A0A0A5G8Y9"/>